<accession>A0A1D7QRP4</accession>
<sequence length="132" mass="15285">MVIDPDHRIKNRSKRDGLIREIEDFFSDKEAVTWFINKLEARYSRYIIDQLKVMKRVMIEHPTIAEDALRKVYDLKLTSANDYRDVAMSISIEQDRNDIGNKNRAKSNEKYAGLQAPERSPDAYLHVLSGGG</sequence>
<evidence type="ECO:0000256" key="1">
    <source>
        <dbReference type="SAM" id="MobiDB-lite"/>
    </source>
</evidence>
<dbReference type="KEGG" id="bbev:BBEV_0279"/>
<feature type="compositionally biased region" description="Basic and acidic residues" evidence="1">
    <location>
        <begin position="98"/>
        <end position="109"/>
    </location>
</feature>
<dbReference type="EMBL" id="CP012502">
    <property type="protein sequence ID" value="AOM81673.1"/>
    <property type="molecule type" value="Genomic_DNA"/>
</dbReference>
<protein>
    <submittedName>
        <fullName evidence="2">Uncharacterized protein</fullName>
    </submittedName>
</protein>
<dbReference type="AlphaFoldDB" id="A0A1D7QRP4"/>
<evidence type="ECO:0000313" key="3">
    <source>
        <dbReference type="Proteomes" id="UP000094463"/>
    </source>
</evidence>
<dbReference type="Proteomes" id="UP000094463">
    <property type="component" value="Chromosome"/>
</dbReference>
<reference evidence="2 3" key="1">
    <citation type="submission" date="2015-08" db="EMBL/GenBank/DDBJ databases">
        <title>The complete genome sequence of Bacillus beveridgei MLTeJB.</title>
        <authorList>
            <person name="Hanson T.E."/>
            <person name="Mesa C."/>
            <person name="Basesman S.M."/>
            <person name="Oremland R.S."/>
        </authorList>
    </citation>
    <scope>NUCLEOTIDE SEQUENCE [LARGE SCALE GENOMIC DNA]</scope>
    <source>
        <strain evidence="2 3">MLTeJB</strain>
    </source>
</reference>
<dbReference type="STRING" id="632773.BBEV_0279"/>
<evidence type="ECO:0000313" key="2">
    <source>
        <dbReference type="EMBL" id="AOM81673.1"/>
    </source>
</evidence>
<feature type="region of interest" description="Disordered" evidence="1">
    <location>
        <begin position="98"/>
        <end position="118"/>
    </location>
</feature>
<proteinExistence type="predicted"/>
<organism evidence="2 3">
    <name type="scientific">Salisediminibacterium beveridgei</name>
    <dbReference type="NCBI Taxonomy" id="632773"/>
    <lineage>
        <taxon>Bacteria</taxon>
        <taxon>Bacillati</taxon>
        <taxon>Bacillota</taxon>
        <taxon>Bacilli</taxon>
        <taxon>Bacillales</taxon>
        <taxon>Bacillaceae</taxon>
        <taxon>Salisediminibacterium</taxon>
    </lineage>
</organism>
<keyword evidence="3" id="KW-1185">Reference proteome</keyword>
<name>A0A1D7QRP4_9BACI</name>
<gene>
    <name evidence="2" type="ORF">BBEV_0279</name>
</gene>